<keyword evidence="3" id="KW-0677">Repeat</keyword>
<dbReference type="SUPFAM" id="SSF57667">
    <property type="entry name" value="beta-beta-alpha zinc fingers"/>
    <property type="match status" value="1"/>
</dbReference>
<dbReference type="GO" id="GO:0008270">
    <property type="term" value="F:zinc ion binding"/>
    <property type="evidence" value="ECO:0007669"/>
    <property type="project" value="UniProtKB-KW"/>
</dbReference>
<keyword evidence="7" id="KW-0238">DNA-binding</keyword>
<evidence type="ECO:0000259" key="11">
    <source>
        <dbReference type="PROSITE" id="PS00028"/>
    </source>
</evidence>
<comment type="subcellular location">
    <subcellularLocation>
        <location evidence="1">Nucleus</location>
    </subcellularLocation>
</comment>
<keyword evidence="8" id="KW-0804">Transcription</keyword>
<keyword evidence="13" id="KW-1185">Reference proteome</keyword>
<dbReference type="InterPro" id="IPR013087">
    <property type="entry name" value="Znf_C2H2_type"/>
</dbReference>
<dbReference type="InterPro" id="IPR050457">
    <property type="entry name" value="ZnFinger_BTB_dom_contain"/>
</dbReference>
<evidence type="ECO:0000256" key="7">
    <source>
        <dbReference type="ARBA" id="ARBA00023125"/>
    </source>
</evidence>
<evidence type="ECO:0000256" key="2">
    <source>
        <dbReference type="ARBA" id="ARBA00022723"/>
    </source>
</evidence>
<evidence type="ECO:0000256" key="10">
    <source>
        <dbReference type="SAM" id="MobiDB-lite"/>
    </source>
</evidence>
<dbReference type="Gene3D" id="3.30.160.60">
    <property type="entry name" value="Classic Zinc Finger"/>
    <property type="match status" value="1"/>
</dbReference>
<organism evidence="12 13">
    <name type="scientific">Chironomus riparius</name>
    <dbReference type="NCBI Taxonomy" id="315576"/>
    <lineage>
        <taxon>Eukaryota</taxon>
        <taxon>Metazoa</taxon>
        <taxon>Ecdysozoa</taxon>
        <taxon>Arthropoda</taxon>
        <taxon>Hexapoda</taxon>
        <taxon>Insecta</taxon>
        <taxon>Pterygota</taxon>
        <taxon>Neoptera</taxon>
        <taxon>Endopterygota</taxon>
        <taxon>Diptera</taxon>
        <taxon>Nematocera</taxon>
        <taxon>Chironomoidea</taxon>
        <taxon>Chironomidae</taxon>
        <taxon>Chironominae</taxon>
        <taxon>Chironomus</taxon>
    </lineage>
</organism>
<evidence type="ECO:0000256" key="3">
    <source>
        <dbReference type="ARBA" id="ARBA00022737"/>
    </source>
</evidence>
<dbReference type="GO" id="GO:0005634">
    <property type="term" value="C:nucleus"/>
    <property type="evidence" value="ECO:0007669"/>
    <property type="project" value="UniProtKB-SubCell"/>
</dbReference>
<keyword evidence="9" id="KW-0539">Nucleus</keyword>
<evidence type="ECO:0000256" key="8">
    <source>
        <dbReference type="ARBA" id="ARBA00023163"/>
    </source>
</evidence>
<dbReference type="PANTHER" id="PTHR46105:SF5">
    <property type="entry name" value="ZINC FINGER AND BTB DOMAIN-CONTAINING PROTEIN 44 ISOFORM X1"/>
    <property type="match status" value="1"/>
</dbReference>
<dbReference type="AlphaFoldDB" id="A0A9N9WQA9"/>
<dbReference type="OrthoDB" id="8029675at2759"/>
<dbReference type="GO" id="GO:0000978">
    <property type="term" value="F:RNA polymerase II cis-regulatory region sequence-specific DNA binding"/>
    <property type="evidence" value="ECO:0007669"/>
    <property type="project" value="TreeGrafter"/>
</dbReference>
<dbReference type="EMBL" id="OU895878">
    <property type="protein sequence ID" value="CAG9804724.1"/>
    <property type="molecule type" value="Genomic_DNA"/>
</dbReference>
<dbReference type="InterPro" id="IPR036236">
    <property type="entry name" value="Znf_C2H2_sf"/>
</dbReference>
<dbReference type="PROSITE" id="PS00028">
    <property type="entry name" value="ZINC_FINGER_C2H2_1"/>
    <property type="match status" value="2"/>
</dbReference>
<keyword evidence="5" id="KW-0862">Zinc</keyword>
<dbReference type="GO" id="GO:0000981">
    <property type="term" value="F:DNA-binding transcription factor activity, RNA polymerase II-specific"/>
    <property type="evidence" value="ECO:0007669"/>
    <property type="project" value="TreeGrafter"/>
</dbReference>
<dbReference type="FunFam" id="3.30.160.60:FF:000045">
    <property type="entry name" value="ZFP69 zinc finger protein B"/>
    <property type="match status" value="1"/>
</dbReference>
<evidence type="ECO:0000256" key="6">
    <source>
        <dbReference type="ARBA" id="ARBA00023015"/>
    </source>
</evidence>
<gene>
    <name evidence="12" type="ORF">CHIRRI_LOCUS7603</name>
</gene>
<sequence length="225" mass="26274">MEALPTPEELMKSNFRNVITLLEVLHKRVIEQEIMLNDIKIFLANRNQKPEEQNSFNPLDFLIQSDNEDSRPDVSDESSSTTVNRDDIADNSMEIACFDCMQVFKRGTGTFTRHLHTTPCKPYKCDICAKLFKKKSNMMTHKLTHSEEILSCDLCSATFKCRKYLNNHRIRKHKIFKNENVAENHGIKEEAVENDGNYEEEPPQKKIRYEINSVDFDNFLSKHLQ</sequence>
<feature type="domain" description="C2H2-type" evidence="11">
    <location>
        <begin position="152"/>
        <end position="173"/>
    </location>
</feature>
<dbReference type="SMART" id="SM00355">
    <property type="entry name" value="ZnF_C2H2"/>
    <property type="match status" value="2"/>
</dbReference>
<evidence type="ECO:0000256" key="9">
    <source>
        <dbReference type="ARBA" id="ARBA00023242"/>
    </source>
</evidence>
<evidence type="ECO:0000313" key="12">
    <source>
        <dbReference type="EMBL" id="CAG9804724.1"/>
    </source>
</evidence>
<feature type="region of interest" description="Disordered" evidence="10">
    <location>
        <begin position="66"/>
        <end position="85"/>
    </location>
</feature>
<reference evidence="12" key="2">
    <citation type="submission" date="2022-10" db="EMBL/GenBank/DDBJ databases">
        <authorList>
            <consortium name="ENA_rothamsted_submissions"/>
            <consortium name="culmorum"/>
            <person name="King R."/>
        </authorList>
    </citation>
    <scope>NUCLEOTIDE SEQUENCE</scope>
</reference>
<keyword evidence="6" id="KW-0805">Transcription regulation</keyword>
<protein>
    <recommendedName>
        <fullName evidence="11">C2H2-type domain-containing protein</fullName>
    </recommendedName>
</protein>
<evidence type="ECO:0000256" key="4">
    <source>
        <dbReference type="ARBA" id="ARBA00022771"/>
    </source>
</evidence>
<evidence type="ECO:0000256" key="1">
    <source>
        <dbReference type="ARBA" id="ARBA00004123"/>
    </source>
</evidence>
<evidence type="ECO:0000256" key="5">
    <source>
        <dbReference type="ARBA" id="ARBA00022833"/>
    </source>
</evidence>
<keyword evidence="2" id="KW-0479">Metal-binding</keyword>
<feature type="domain" description="C2H2-type" evidence="11">
    <location>
        <begin position="125"/>
        <end position="145"/>
    </location>
</feature>
<dbReference type="PANTHER" id="PTHR46105">
    <property type="entry name" value="AGAP004733-PA"/>
    <property type="match status" value="1"/>
</dbReference>
<dbReference type="Proteomes" id="UP001153620">
    <property type="component" value="Chromosome 2"/>
</dbReference>
<proteinExistence type="predicted"/>
<keyword evidence="4" id="KW-0863">Zinc-finger</keyword>
<accession>A0A9N9WQA9</accession>
<reference evidence="12" key="1">
    <citation type="submission" date="2022-01" db="EMBL/GenBank/DDBJ databases">
        <authorList>
            <person name="King R."/>
        </authorList>
    </citation>
    <scope>NUCLEOTIDE SEQUENCE</scope>
</reference>
<evidence type="ECO:0000313" key="13">
    <source>
        <dbReference type="Proteomes" id="UP001153620"/>
    </source>
</evidence>
<name>A0A9N9WQA9_9DIPT</name>